<keyword evidence="2" id="KW-1185">Reference proteome</keyword>
<dbReference type="AlphaFoldDB" id="A0A3S2V3A7"/>
<comment type="caution">
    <text evidence="1">The sequence shown here is derived from an EMBL/GenBank/DDBJ whole genome shotgun (WGS) entry which is preliminary data.</text>
</comment>
<proteinExistence type="predicted"/>
<dbReference type="Proteomes" id="UP000282837">
    <property type="component" value="Unassembled WGS sequence"/>
</dbReference>
<gene>
    <name evidence="1" type="ORF">EOE18_17645</name>
</gene>
<reference evidence="1 2" key="1">
    <citation type="submission" date="2019-01" db="EMBL/GenBank/DDBJ databases">
        <authorList>
            <person name="Chen W.-M."/>
        </authorList>
    </citation>
    <scope>NUCLEOTIDE SEQUENCE [LARGE SCALE GENOMIC DNA]</scope>
    <source>
        <strain evidence="1 2">FSY-9</strain>
    </source>
</reference>
<evidence type="ECO:0000313" key="2">
    <source>
        <dbReference type="Proteomes" id="UP000282837"/>
    </source>
</evidence>
<dbReference type="EMBL" id="SACO01000024">
    <property type="protein sequence ID" value="RVU02239.1"/>
    <property type="molecule type" value="Genomic_DNA"/>
</dbReference>
<name>A0A3S2V3A7_9SPHN</name>
<dbReference type="RefSeq" id="WP_127711978.1">
    <property type="nucleotide sequence ID" value="NZ_SACO01000024.1"/>
</dbReference>
<sequence>MALTNDAIARIAHGLLDRSLPKAEWTHAAHWAAALWLLRHRPEAAGIDTMRATIRAYNEATGGVNSDSAGYHESITIASLRAAQAELAKAGDQPLEQVLADLLASSLGASDWPLAYWRRETLFTPEARLAWVAPDLAPLPF</sequence>
<dbReference type="OrthoDB" id="117988at2"/>
<accession>A0A3S2V3A7</accession>
<evidence type="ECO:0000313" key="1">
    <source>
        <dbReference type="EMBL" id="RVU02239.1"/>
    </source>
</evidence>
<organism evidence="1 2">
    <name type="scientific">Novosphingobium umbonatum</name>
    <dbReference type="NCBI Taxonomy" id="1908524"/>
    <lineage>
        <taxon>Bacteria</taxon>
        <taxon>Pseudomonadati</taxon>
        <taxon>Pseudomonadota</taxon>
        <taxon>Alphaproteobacteria</taxon>
        <taxon>Sphingomonadales</taxon>
        <taxon>Sphingomonadaceae</taxon>
        <taxon>Novosphingobium</taxon>
    </lineage>
</organism>
<protein>
    <submittedName>
        <fullName evidence="1">Uncharacterized protein</fullName>
    </submittedName>
</protein>